<dbReference type="Proteomes" id="UP000290289">
    <property type="component" value="Chromosome 13"/>
</dbReference>
<evidence type="ECO:0000256" key="1">
    <source>
        <dbReference type="ARBA" id="ARBA00004123"/>
    </source>
</evidence>
<evidence type="ECO:0000256" key="2">
    <source>
        <dbReference type="ARBA" id="ARBA00023015"/>
    </source>
</evidence>
<evidence type="ECO:0000313" key="7">
    <source>
        <dbReference type="Proteomes" id="UP000290289"/>
    </source>
</evidence>
<evidence type="ECO:0000313" key="6">
    <source>
        <dbReference type="EMBL" id="RXH80230.1"/>
    </source>
</evidence>
<dbReference type="EMBL" id="RDQH01000339">
    <property type="protein sequence ID" value="RXH80230.1"/>
    <property type="molecule type" value="Genomic_DNA"/>
</dbReference>
<gene>
    <name evidence="6" type="ORF">DVH24_041377</name>
</gene>
<reference evidence="6 7" key="1">
    <citation type="submission" date="2018-10" db="EMBL/GenBank/DDBJ databases">
        <title>A high-quality apple genome assembly.</title>
        <authorList>
            <person name="Hu J."/>
        </authorList>
    </citation>
    <scope>NUCLEOTIDE SEQUENCE [LARGE SCALE GENOMIC DNA]</scope>
    <source>
        <strain evidence="7">cv. HFTH1</strain>
        <tissue evidence="6">Young leaf</tissue>
    </source>
</reference>
<feature type="region of interest" description="Disordered" evidence="5">
    <location>
        <begin position="57"/>
        <end position="118"/>
    </location>
</feature>
<comment type="subcellular location">
    <subcellularLocation>
        <location evidence="1">Nucleus</location>
    </subcellularLocation>
</comment>
<accession>A0A498IAN2</accession>
<proteinExistence type="predicted"/>
<dbReference type="GO" id="GO:0045944">
    <property type="term" value="P:positive regulation of transcription by RNA polymerase II"/>
    <property type="evidence" value="ECO:0007669"/>
    <property type="project" value="TreeGrafter"/>
</dbReference>
<evidence type="ECO:0000256" key="4">
    <source>
        <dbReference type="ARBA" id="ARBA00023242"/>
    </source>
</evidence>
<dbReference type="PANTHER" id="PTHR22536">
    <property type="entry name" value="LUNG CANCER METASTASIS-RELATED LCMR1 PROTEIN"/>
    <property type="match status" value="1"/>
</dbReference>
<keyword evidence="7" id="KW-1185">Reference proteome</keyword>
<dbReference type="GO" id="GO:0003712">
    <property type="term" value="F:transcription coregulator activity"/>
    <property type="evidence" value="ECO:0007669"/>
    <property type="project" value="InterPro"/>
</dbReference>
<feature type="compositionally biased region" description="Basic residues" evidence="5">
    <location>
        <begin position="68"/>
        <end position="86"/>
    </location>
</feature>
<keyword evidence="3" id="KW-0804">Transcription</keyword>
<protein>
    <submittedName>
        <fullName evidence="6">Uncharacterized protein</fullName>
    </submittedName>
</protein>
<keyword evidence="2" id="KW-0805">Transcription regulation</keyword>
<sequence>MLVQNNLYMREKKWTLHPFDLDILREAFLLRETTSVKLPSVSHFQHTQRRGSILIIVKSKSKDDKNERKHKKHRYKDKDHKKHRNCHKDNNGDAGRNKNTAHGLKTEQLKEQQYRVRT</sequence>
<evidence type="ECO:0000256" key="5">
    <source>
        <dbReference type="SAM" id="MobiDB-lite"/>
    </source>
</evidence>
<feature type="compositionally biased region" description="Basic and acidic residues" evidence="5">
    <location>
        <begin position="104"/>
        <end position="118"/>
    </location>
</feature>
<name>A0A498IAN2_MALDO</name>
<comment type="caution">
    <text evidence="6">The sequence shown here is derived from an EMBL/GenBank/DDBJ whole genome shotgun (WGS) entry which is preliminary data.</text>
</comment>
<keyword evidence="4" id="KW-0539">Nucleus</keyword>
<dbReference type="AlphaFoldDB" id="A0A498IAN2"/>
<dbReference type="GO" id="GO:0016592">
    <property type="term" value="C:mediator complex"/>
    <property type="evidence" value="ECO:0007669"/>
    <property type="project" value="InterPro"/>
</dbReference>
<dbReference type="PANTHER" id="PTHR22536:SF3">
    <property type="entry name" value="MEDIATOR OF RNA POLYMERASE II TRANSCRIPTION SUBUNIT 19B"/>
    <property type="match status" value="1"/>
</dbReference>
<organism evidence="6 7">
    <name type="scientific">Malus domestica</name>
    <name type="common">Apple</name>
    <name type="synonym">Pyrus malus</name>
    <dbReference type="NCBI Taxonomy" id="3750"/>
    <lineage>
        <taxon>Eukaryota</taxon>
        <taxon>Viridiplantae</taxon>
        <taxon>Streptophyta</taxon>
        <taxon>Embryophyta</taxon>
        <taxon>Tracheophyta</taxon>
        <taxon>Spermatophyta</taxon>
        <taxon>Magnoliopsida</taxon>
        <taxon>eudicotyledons</taxon>
        <taxon>Gunneridae</taxon>
        <taxon>Pentapetalae</taxon>
        <taxon>rosids</taxon>
        <taxon>fabids</taxon>
        <taxon>Rosales</taxon>
        <taxon>Rosaceae</taxon>
        <taxon>Amygdaloideae</taxon>
        <taxon>Maleae</taxon>
        <taxon>Malus</taxon>
    </lineage>
</organism>
<evidence type="ECO:0000256" key="3">
    <source>
        <dbReference type="ARBA" id="ARBA00023163"/>
    </source>
</evidence>
<dbReference type="InterPro" id="IPR019403">
    <property type="entry name" value="Mediator_Med19_met"/>
</dbReference>
<dbReference type="STRING" id="3750.A0A498IAN2"/>